<dbReference type="Gene3D" id="2.10.50.10">
    <property type="entry name" value="Tumor Necrosis Factor Receptor, subunit A, domain 2"/>
    <property type="match status" value="1"/>
</dbReference>
<feature type="non-terminal residue" evidence="9">
    <location>
        <position position="1"/>
    </location>
</feature>
<evidence type="ECO:0000256" key="7">
    <source>
        <dbReference type="ARBA" id="ARBA00023136"/>
    </source>
</evidence>
<keyword evidence="5" id="KW-0067">ATP-binding</keyword>
<dbReference type="GO" id="GO:0016020">
    <property type="term" value="C:membrane"/>
    <property type="evidence" value="ECO:0007669"/>
    <property type="project" value="UniProtKB-SubCell"/>
</dbReference>
<dbReference type="FunFam" id="2.10.50.10:FF:000001">
    <property type="entry name" value="Ephrin type-A receptor 5"/>
    <property type="match status" value="1"/>
</dbReference>
<keyword evidence="3" id="KW-0677">Repeat</keyword>
<comment type="caution">
    <text evidence="9">The sequence shown here is derived from an EMBL/GenBank/DDBJ whole genome shotgun (WGS) entry which is preliminary data.</text>
</comment>
<dbReference type="EMBL" id="VZZX01009676">
    <property type="protein sequence ID" value="NXW77661.1"/>
    <property type="molecule type" value="Genomic_DNA"/>
</dbReference>
<evidence type="ECO:0000313" key="9">
    <source>
        <dbReference type="EMBL" id="NXW77661.1"/>
    </source>
</evidence>
<dbReference type="Proteomes" id="UP000585317">
    <property type="component" value="Unassembled WGS sequence"/>
</dbReference>
<evidence type="ECO:0000256" key="5">
    <source>
        <dbReference type="ARBA" id="ARBA00022840"/>
    </source>
</evidence>
<sequence>PVLGCFGGLCVTPPCVPPLSPACPPETFKAEPGGGRCQPCPPQSEAPSPGAAACPCRPGFFRAPGEGPSERCSGAAPGFRGVL</sequence>
<proteinExistence type="predicted"/>
<protein>
    <submittedName>
        <fullName evidence="9">EPHB1 protein</fullName>
    </submittedName>
</protein>
<evidence type="ECO:0000256" key="6">
    <source>
        <dbReference type="ARBA" id="ARBA00022989"/>
    </source>
</evidence>
<keyword evidence="7" id="KW-0472">Membrane</keyword>
<evidence type="ECO:0000256" key="4">
    <source>
        <dbReference type="ARBA" id="ARBA00022741"/>
    </source>
</evidence>
<keyword evidence="8" id="KW-0675">Receptor</keyword>
<keyword evidence="2" id="KW-0812">Transmembrane</keyword>
<keyword evidence="6" id="KW-1133">Transmembrane helix</keyword>
<evidence type="ECO:0000256" key="1">
    <source>
        <dbReference type="ARBA" id="ARBA00004167"/>
    </source>
</evidence>
<evidence type="ECO:0000256" key="3">
    <source>
        <dbReference type="ARBA" id="ARBA00022737"/>
    </source>
</evidence>
<keyword evidence="4" id="KW-0547">Nucleotide-binding</keyword>
<evidence type="ECO:0000256" key="2">
    <source>
        <dbReference type="ARBA" id="ARBA00022692"/>
    </source>
</evidence>
<gene>
    <name evidence="9" type="primary">Ephb1_1</name>
    <name evidence="9" type="ORF">HIRRUS_R16050</name>
</gene>
<dbReference type="AlphaFoldDB" id="A0A7L4EVE1"/>
<dbReference type="GO" id="GO:0005524">
    <property type="term" value="F:ATP binding"/>
    <property type="evidence" value="ECO:0007669"/>
    <property type="project" value="UniProtKB-KW"/>
</dbReference>
<accession>A0A7L4EVE1</accession>
<feature type="non-terminal residue" evidence="9">
    <location>
        <position position="83"/>
    </location>
</feature>
<evidence type="ECO:0000256" key="8">
    <source>
        <dbReference type="ARBA" id="ARBA00023170"/>
    </source>
</evidence>
<organism evidence="9 10">
    <name type="scientific">Hirundo rustica</name>
    <name type="common">Barn swallow</name>
    <dbReference type="NCBI Taxonomy" id="43150"/>
    <lineage>
        <taxon>Eukaryota</taxon>
        <taxon>Metazoa</taxon>
        <taxon>Chordata</taxon>
        <taxon>Craniata</taxon>
        <taxon>Vertebrata</taxon>
        <taxon>Euteleostomi</taxon>
        <taxon>Archelosauria</taxon>
        <taxon>Archosauria</taxon>
        <taxon>Dinosauria</taxon>
        <taxon>Saurischia</taxon>
        <taxon>Theropoda</taxon>
        <taxon>Coelurosauria</taxon>
        <taxon>Aves</taxon>
        <taxon>Neognathae</taxon>
        <taxon>Neoaves</taxon>
        <taxon>Telluraves</taxon>
        <taxon>Australaves</taxon>
        <taxon>Passeriformes</taxon>
        <taxon>Sylvioidea</taxon>
        <taxon>Hirundinidae</taxon>
        <taxon>Hirundo</taxon>
    </lineage>
</organism>
<reference evidence="9 10" key="1">
    <citation type="submission" date="2019-09" db="EMBL/GenBank/DDBJ databases">
        <title>Bird 10,000 Genomes (B10K) Project - Family phase.</title>
        <authorList>
            <person name="Zhang G."/>
        </authorList>
    </citation>
    <scope>NUCLEOTIDE SEQUENCE [LARGE SCALE GENOMIC DNA]</scope>
    <source>
        <strain evidence="9">B10K-DU-001-67</strain>
        <tissue evidence="9">Muscle</tissue>
    </source>
</reference>
<comment type="subcellular location">
    <subcellularLocation>
        <location evidence="1">Membrane</location>
        <topology evidence="1">Single-pass membrane protein</topology>
    </subcellularLocation>
</comment>
<evidence type="ECO:0000313" key="10">
    <source>
        <dbReference type="Proteomes" id="UP000585317"/>
    </source>
</evidence>
<name>A0A7L4EVE1_HIRRU</name>